<dbReference type="Proteomes" id="UP001138661">
    <property type="component" value="Unassembled WGS sequence"/>
</dbReference>
<keyword evidence="1" id="KW-1133">Transmembrane helix</keyword>
<dbReference type="PANTHER" id="PTHR35519">
    <property type="entry name" value="MEMBRANE PROTEINS"/>
    <property type="match status" value="1"/>
</dbReference>
<evidence type="ECO:0000313" key="3">
    <source>
        <dbReference type="Proteomes" id="UP001138661"/>
    </source>
</evidence>
<dbReference type="EMBL" id="JAHXDN010000005">
    <property type="protein sequence ID" value="MBW4709533.1"/>
    <property type="molecule type" value="Genomic_DNA"/>
</dbReference>
<name>A0A9X1FXM7_9RHOB</name>
<dbReference type="AlphaFoldDB" id="A0A9X1FXM7"/>
<comment type="caution">
    <text evidence="2">The sequence shown here is derived from an EMBL/GenBank/DDBJ whole genome shotgun (WGS) entry which is preliminary data.</text>
</comment>
<sequence length="112" mass="12275">MSRAEIKKLDHLSSLLDSRFRIPGTPIRFGWDSILGLIPGVGDLALLGPSAYLIYQGYRLGVRKRTIARMVANTGLDFFIGAVPVLGDVFDLAFKANNRNVALLRKDLGDTS</sequence>
<proteinExistence type="predicted"/>
<dbReference type="Pfam" id="PF13430">
    <property type="entry name" value="DUF4112"/>
    <property type="match status" value="1"/>
</dbReference>
<accession>A0A9X1FXM7</accession>
<organism evidence="2 3">
    <name type="scientific">Roseobacter insulae</name>
    <dbReference type="NCBI Taxonomy" id="2859783"/>
    <lineage>
        <taxon>Bacteria</taxon>
        <taxon>Pseudomonadati</taxon>
        <taxon>Pseudomonadota</taxon>
        <taxon>Alphaproteobacteria</taxon>
        <taxon>Rhodobacterales</taxon>
        <taxon>Roseobacteraceae</taxon>
        <taxon>Roseobacter</taxon>
    </lineage>
</organism>
<evidence type="ECO:0000313" key="2">
    <source>
        <dbReference type="EMBL" id="MBW4709533.1"/>
    </source>
</evidence>
<dbReference type="PANTHER" id="PTHR35519:SF2">
    <property type="entry name" value="PH DOMAIN PROTEIN"/>
    <property type="match status" value="1"/>
</dbReference>
<dbReference type="InterPro" id="IPR025187">
    <property type="entry name" value="DUF4112"/>
</dbReference>
<gene>
    <name evidence="2" type="ORF">KX928_17220</name>
</gene>
<keyword evidence="1" id="KW-0812">Transmembrane</keyword>
<keyword evidence="1" id="KW-0472">Membrane</keyword>
<reference evidence="2" key="1">
    <citation type="submission" date="2021-07" db="EMBL/GenBank/DDBJ databases">
        <title>Roseobacter insulae sp. nov., isolated from a tidal flat.</title>
        <authorList>
            <person name="Park S."/>
            <person name="Yoon J.-H."/>
        </authorList>
    </citation>
    <scope>NUCLEOTIDE SEQUENCE</scope>
    <source>
        <strain evidence="2">YSTF-M11</strain>
    </source>
</reference>
<keyword evidence="3" id="KW-1185">Reference proteome</keyword>
<dbReference type="RefSeq" id="WP_219505195.1">
    <property type="nucleotide sequence ID" value="NZ_JAHXDN010000005.1"/>
</dbReference>
<evidence type="ECO:0000256" key="1">
    <source>
        <dbReference type="SAM" id="Phobius"/>
    </source>
</evidence>
<protein>
    <submittedName>
        <fullName evidence="2">DUF4112 domain-containing protein</fullName>
    </submittedName>
</protein>
<feature type="transmembrane region" description="Helical" evidence="1">
    <location>
        <begin position="34"/>
        <end position="55"/>
    </location>
</feature>